<keyword evidence="1" id="KW-1133">Transmembrane helix</keyword>
<feature type="transmembrane region" description="Helical" evidence="1">
    <location>
        <begin position="7"/>
        <end position="30"/>
    </location>
</feature>
<protein>
    <submittedName>
        <fullName evidence="2">Uncharacterized protein</fullName>
    </submittedName>
</protein>
<dbReference type="AlphaFoldDB" id="A0AAJ5N892"/>
<accession>A0AAJ5N892</accession>
<proteinExistence type="predicted"/>
<dbReference type="RefSeq" id="WP_122169516.1">
    <property type="nucleotide sequence ID" value="NZ_LR025743.1"/>
</dbReference>
<gene>
    <name evidence="2" type="ORF">BSTAB16_3977</name>
</gene>
<evidence type="ECO:0000256" key="1">
    <source>
        <dbReference type="SAM" id="Phobius"/>
    </source>
</evidence>
<keyword evidence="3" id="KW-1185">Reference proteome</keyword>
<sequence length="96" mass="9974">MTLSKRLIPSCLLGVALIELLALLVFYMAASSMEDPYAGVRAVVTALVGAAAISVIGFAAGIAYLVIDLQARGAAIKSALALHGLLVLPGLYLYFH</sequence>
<dbReference type="EMBL" id="LR025743">
    <property type="protein sequence ID" value="VBB13792.1"/>
    <property type="molecule type" value="Genomic_DNA"/>
</dbReference>
<organism evidence="2 3">
    <name type="scientific">Burkholderia stabilis</name>
    <dbReference type="NCBI Taxonomy" id="95485"/>
    <lineage>
        <taxon>Bacteria</taxon>
        <taxon>Pseudomonadati</taxon>
        <taxon>Pseudomonadota</taxon>
        <taxon>Betaproteobacteria</taxon>
        <taxon>Burkholderiales</taxon>
        <taxon>Burkholderiaceae</taxon>
        <taxon>Burkholderia</taxon>
        <taxon>Burkholderia cepacia complex</taxon>
    </lineage>
</organism>
<evidence type="ECO:0000313" key="2">
    <source>
        <dbReference type="EMBL" id="VBB13792.1"/>
    </source>
</evidence>
<name>A0AAJ5N892_9BURK</name>
<feature type="transmembrane region" description="Helical" evidence="1">
    <location>
        <begin position="42"/>
        <end position="67"/>
    </location>
</feature>
<dbReference type="GeneID" id="71056420"/>
<dbReference type="Proteomes" id="UP000268684">
    <property type="component" value="Chromosome II"/>
</dbReference>
<feature type="transmembrane region" description="Helical" evidence="1">
    <location>
        <begin position="74"/>
        <end position="95"/>
    </location>
</feature>
<reference evidence="2 3" key="1">
    <citation type="submission" date="2017-11" db="EMBL/GenBank/DDBJ databases">
        <authorList>
            <person name="Seth-Smith MB H."/>
        </authorList>
    </citation>
    <scope>NUCLEOTIDE SEQUENCE [LARGE SCALE GENOMIC DNA]</scope>
    <source>
        <strain evidence="2">E</strain>
    </source>
</reference>
<keyword evidence="1" id="KW-0472">Membrane</keyword>
<evidence type="ECO:0000313" key="3">
    <source>
        <dbReference type="Proteomes" id="UP000268684"/>
    </source>
</evidence>
<keyword evidence="1" id="KW-0812">Transmembrane</keyword>